<name>A0A4P9CB84_EUBML</name>
<dbReference type="GO" id="GO:0050568">
    <property type="term" value="F:protein-glutamine glutaminase activity"/>
    <property type="evidence" value="ECO:0007669"/>
    <property type="project" value="UniProtKB-UniRule"/>
</dbReference>
<dbReference type="PANTHER" id="PTHR35147:SF1">
    <property type="entry name" value="CHEMORECEPTOR GLUTAMINE DEAMIDASE CHED-RELATED"/>
    <property type="match status" value="1"/>
</dbReference>
<keyword evidence="1 3" id="KW-0145">Chemotaxis</keyword>
<evidence type="ECO:0000256" key="3">
    <source>
        <dbReference type="HAMAP-Rule" id="MF_01440"/>
    </source>
</evidence>
<dbReference type="AlphaFoldDB" id="A0A4P9CB84"/>
<dbReference type="RefSeq" id="WP_058693243.1">
    <property type="nucleotide sequence ID" value="NZ_CABJDW020000001.1"/>
</dbReference>
<dbReference type="Proteomes" id="UP000218387">
    <property type="component" value="Chromosome"/>
</dbReference>
<dbReference type="SUPFAM" id="SSF64438">
    <property type="entry name" value="CNF1/YfiH-like putative cysteine hydrolases"/>
    <property type="match status" value="1"/>
</dbReference>
<dbReference type="GO" id="GO:0006935">
    <property type="term" value="P:chemotaxis"/>
    <property type="evidence" value="ECO:0007669"/>
    <property type="project" value="UniProtKB-UniRule"/>
</dbReference>
<dbReference type="InterPro" id="IPR005659">
    <property type="entry name" value="Chemorcpt_Glu_NH3ase_CheD"/>
</dbReference>
<dbReference type="PROSITE" id="PS51257">
    <property type="entry name" value="PROKAR_LIPOPROTEIN"/>
    <property type="match status" value="1"/>
</dbReference>
<evidence type="ECO:0000313" key="4">
    <source>
        <dbReference type="EMBL" id="QCT71982.1"/>
    </source>
</evidence>
<dbReference type="KEGG" id="emt:CPZ25_011815"/>
<comment type="function">
    <text evidence="3">Probably deamidates glutamine residues to glutamate on methyl-accepting chemotaxis receptors (MCPs), playing an important role in chemotaxis.</text>
</comment>
<dbReference type="EMBL" id="CP029487">
    <property type="protein sequence ID" value="QCT71982.1"/>
    <property type="molecule type" value="Genomic_DNA"/>
</dbReference>
<accession>A0A4P9CB84</accession>
<dbReference type="HAMAP" id="MF_01440">
    <property type="entry name" value="CheD"/>
    <property type="match status" value="1"/>
</dbReference>
<protein>
    <recommendedName>
        <fullName evidence="3">Probable chemoreceptor glutamine deamidase CheD</fullName>
        <ecNumber evidence="3">3.5.1.44</ecNumber>
    </recommendedName>
</protein>
<evidence type="ECO:0000256" key="2">
    <source>
        <dbReference type="ARBA" id="ARBA00022801"/>
    </source>
</evidence>
<comment type="catalytic activity">
    <reaction evidence="3">
        <text>L-glutaminyl-[protein] + H2O = L-glutamyl-[protein] + NH4(+)</text>
        <dbReference type="Rhea" id="RHEA:16441"/>
        <dbReference type="Rhea" id="RHEA-COMP:10207"/>
        <dbReference type="Rhea" id="RHEA-COMP:10208"/>
        <dbReference type="ChEBI" id="CHEBI:15377"/>
        <dbReference type="ChEBI" id="CHEBI:28938"/>
        <dbReference type="ChEBI" id="CHEBI:29973"/>
        <dbReference type="ChEBI" id="CHEBI:30011"/>
        <dbReference type="EC" id="3.5.1.44"/>
    </reaction>
</comment>
<dbReference type="InterPro" id="IPR011324">
    <property type="entry name" value="Cytotoxic_necrot_fac-like_cat"/>
</dbReference>
<dbReference type="PANTHER" id="PTHR35147">
    <property type="entry name" value="CHEMORECEPTOR GLUTAMINE DEAMIDASE CHED-RELATED"/>
    <property type="match status" value="1"/>
</dbReference>
<evidence type="ECO:0000313" key="5">
    <source>
        <dbReference type="Proteomes" id="UP000218387"/>
    </source>
</evidence>
<keyword evidence="2 3" id="KW-0378">Hydrolase</keyword>
<dbReference type="Pfam" id="PF03975">
    <property type="entry name" value="CheD"/>
    <property type="match status" value="1"/>
</dbReference>
<dbReference type="Gene3D" id="3.30.1330.200">
    <property type="match status" value="1"/>
</dbReference>
<keyword evidence="5" id="KW-1185">Reference proteome</keyword>
<dbReference type="InterPro" id="IPR038592">
    <property type="entry name" value="CheD-like_sf"/>
</dbReference>
<evidence type="ECO:0000256" key="1">
    <source>
        <dbReference type="ARBA" id="ARBA00022500"/>
    </source>
</evidence>
<gene>
    <name evidence="3" type="primary">cheD</name>
    <name evidence="4" type="ORF">CPZ25_011815</name>
</gene>
<comment type="similarity">
    <text evidence="3">Belongs to the CheD family.</text>
</comment>
<dbReference type="CDD" id="cd16352">
    <property type="entry name" value="CheD"/>
    <property type="match status" value="1"/>
</dbReference>
<reference evidence="4 5" key="1">
    <citation type="submission" date="2018-05" db="EMBL/GenBank/DDBJ databases">
        <title>Genome comparison of Eubacterium sp.</title>
        <authorList>
            <person name="Feng Y."/>
            <person name="Sanchez-Andrea I."/>
            <person name="Stams A.J.M."/>
            <person name="De Vos W.M."/>
        </authorList>
    </citation>
    <scope>NUCLEOTIDE SEQUENCE [LARGE SCALE GENOMIC DNA]</scope>
    <source>
        <strain evidence="4 5">YI</strain>
    </source>
</reference>
<dbReference type="EC" id="3.5.1.44" evidence="3"/>
<proteinExistence type="inferred from homology"/>
<organism evidence="4 5">
    <name type="scientific">Eubacterium maltosivorans</name>
    <dbReference type="NCBI Taxonomy" id="2041044"/>
    <lineage>
        <taxon>Bacteria</taxon>
        <taxon>Bacillati</taxon>
        <taxon>Bacillota</taxon>
        <taxon>Clostridia</taxon>
        <taxon>Eubacteriales</taxon>
        <taxon>Eubacteriaceae</taxon>
        <taxon>Eubacterium</taxon>
    </lineage>
</organism>
<sequence>MEKIIVGIADGKVAESPAVLISYALGSCVGICLYDHQLKVAGMLHILLPYQRTAVNQNNVYQFADTGIKRLLQELMAGYGAKRERLVAKIAGGAEMFQQAQAETGIGEKNIKAVKAVLKSEGIPIVAEDIGMSHGRTILFSAQTGKLEVRGINRKTKLL</sequence>